<evidence type="ECO:0000256" key="1">
    <source>
        <dbReference type="ARBA" id="ARBA00022741"/>
    </source>
</evidence>
<feature type="region of interest" description="Disordered" evidence="3">
    <location>
        <begin position="550"/>
        <end position="570"/>
    </location>
</feature>
<feature type="domain" description="ABC transporter" evidence="5">
    <location>
        <begin position="10"/>
        <end position="238"/>
    </location>
</feature>
<dbReference type="GO" id="GO:0005524">
    <property type="term" value="F:ATP binding"/>
    <property type="evidence" value="ECO:0007669"/>
    <property type="project" value="UniProtKB-KW"/>
</dbReference>
<keyword evidence="1" id="KW-0547">Nucleotide-binding</keyword>
<dbReference type="PANTHER" id="PTHR43158">
    <property type="entry name" value="SKFA PEPTIDE EXPORT ATP-BINDING PROTEIN SKFE"/>
    <property type="match status" value="1"/>
</dbReference>
<dbReference type="GeneID" id="24098258"/>
<gene>
    <name evidence="6" type="ORF">FIBRA_05476</name>
</gene>
<feature type="compositionally biased region" description="Low complexity" evidence="3">
    <location>
        <begin position="870"/>
        <end position="882"/>
    </location>
</feature>
<feature type="compositionally biased region" description="Polar residues" evidence="3">
    <location>
        <begin position="773"/>
        <end position="801"/>
    </location>
</feature>
<feature type="region of interest" description="Disordered" evidence="3">
    <location>
        <begin position="346"/>
        <end position="432"/>
    </location>
</feature>
<dbReference type="InParanoid" id="J4HXL2"/>
<dbReference type="RefSeq" id="XP_012182630.1">
    <property type="nucleotide sequence ID" value="XM_012327240.1"/>
</dbReference>
<dbReference type="InterPro" id="IPR003593">
    <property type="entry name" value="AAA+_ATPase"/>
</dbReference>
<organism evidence="6 7">
    <name type="scientific">Fibroporia radiculosa</name>
    <dbReference type="NCBI Taxonomy" id="599839"/>
    <lineage>
        <taxon>Eukaryota</taxon>
        <taxon>Fungi</taxon>
        <taxon>Dikarya</taxon>
        <taxon>Basidiomycota</taxon>
        <taxon>Agaricomycotina</taxon>
        <taxon>Agaricomycetes</taxon>
        <taxon>Polyporales</taxon>
        <taxon>Fibroporiaceae</taxon>
        <taxon>Fibroporia</taxon>
    </lineage>
</organism>
<evidence type="ECO:0000256" key="3">
    <source>
        <dbReference type="SAM" id="MobiDB-lite"/>
    </source>
</evidence>
<keyword evidence="4" id="KW-0812">Transmembrane</keyword>
<dbReference type="AlphaFoldDB" id="J4HXL2"/>
<dbReference type="Pfam" id="PF00005">
    <property type="entry name" value="ABC_tran"/>
    <property type="match status" value="1"/>
</dbReference>
<keyword evidence="2" id="KW-0067">ATP-binding</keyword>
<dbReference type="CDD" id="cd00267">
    <property type="entry name" value="ABC_ATPase"/>
    <property type="match status" value="1"/>
</dbReference>
<dbReference type="STRING" id="599839.J4HXL2"/>
<dbReference type="Gene3D" id="1.20.5.510">
    <property type="entry name" value="Single helix bin"/>
    <property type="match status" value="1"/>
</dbReference>
<feature type="compositionally biased region" description="Basic and acidic residues" evidence="3">
    <location>
        <begin position="352"/>
        <end position="381"/>
    </location>
</feature>
<feature type="compositionally biased region" description="Low complexity" evidence="3">
    <location>
        <begin position="452"/>
        <end position="467"/>
    </location>
</feature>
<keyword evidence="4" id="KW-1133">Transmembrane helix</keyword>
<evidence type="ECO:0000313" key="6">
    <source>
        <dbReference type="EMBL" id="CCM03347.1"/>
    </source>
</evidence>
<dbReference type="SMART" id="SM00382">
    <property type="entry name" value="AAA"/>
    <property type="match status" value="1"/>
</dbReference>
<accession>J4HXL2</accession>
<evidence type="ECO:0000256" key="2">
    <source>
        <dbReference type="ARBA" id="ARBA00022840"/>
    </source>
</evidence>
<proteinExistence type="predicted"/>
<evidence type="ECO:0000259" key="5">
    <source>
        <dbReference type="PROSITE" id="PS50893"/>
    </source>
</evidence>
<dbReference type="PROSITE" id="PS50893">
    <property type="entry name" value="ABC_TRANSPORTER_2"/>
    <property type="match status" value="1"/>
</dbReference>
<feature type="region of interest" description="Disordered" evidence="3">
    <location>
        <begin position="750"/>
        <end position="824"/>
    </location>
</feature>
<dbReference type="HOGENOM" id="CLU_322112_0_0_1"/>
<sequence length="899" mass="95871">MANSQSDYEISIGNLTYTHTSVGLPSLSNVSMYLPKGSRTILVGANGAGKSTLLQILAGKRLILNEGTHVHIKGRDVFRNSPPGVTFLGTEWAMNPVVRSDIVVNDFLNSVGGWRHKERRDRLLDILDVDLDWHMHAISDGERRRVQLVMGLMSDWDVLLLDEVTVDLDVLVRDDLLKFLRTDSQTRGATILYATHIFDGLNDFPTHVAHMHLGTFLSQPAPWPMTPEAASQVVLVDLGSNPTLYKLALQWLREDRDRRRLLESEGRKTRGARQDAVPSDSETFYRNTCTECPTPYCVPNASTSTSSSSVSSGAVAGAVVASIVFLVIAIGAFWFYRRRQRHRRAAAVAQDAKPDVPARAEDVLNRPDPNEKSESEHEESTLRIYPGTNGGTINLDPESQHGSTTYDGHSRCESDHSNPFGDNHSIQTTSTGTHSNVIPIALVPPASLAGASQQSNVSSTQTTNGSSASGPVRPVRAPDLDLTMDNPNADAESQLSDLPAPNNRASYLSTGSFASDVLSEAPVIVTPARGIVKQQVVGLVKAEVIRTSPGDSLRAPANRPPVRSPLAGSSFGPADVVHEAVEEEQDIAMRGNPFSDEHAQRSPAPSSATFGSVVASPSQYSEAPSTQLAEESGGVDRPLSTYTQAASIVGSVISASVGSATRVHLGLNQYGGLPTGPMPQTASSGVLNSPRSPYRLTSARLVNAAPAGNNGGALEQQQHLAMQEIDGQGKRLSFSSVVSSTSTRADSILEGFHFVPPSPISNRPIRTPPRSPLAQQSFGTNNGNSGGASQPAPSQETSALRSVSRDPELASPPPAKPFSRKSHALSIASQSSTLSNGLGSFPFQIDSGTGSDNAASTSPPSSFMGRQRASLDTLALTSDLSSYPLNFDRQTPPPPLPRP</sequence>
<feature type="region of interest" description="Disordered" evidence="3">
    <location>
        <begin position="449"/>
        <end position="501"/>
    </location>
</feature>
<feature type="transmembrane region" description="Helical" evidence="4">
    <location>
        <begin position="314"/>
        <end position="336"/>
    </location>
</feature>
<dbReference type="GO" id="GO:0016887">
    <property type="term" value="F:ATP hydrolysis activity"/>
    <property type="evidence" value="ECO:0007669"/>
    <property type="project" value="InterPro"/>
</dbReference>
<dbReference type="OrthoDB" id="6512918at2759"/>
<evidence type="ECO:0000313" key="7">
    <source>
        <dbReference type="Proteomes" id="UP000006352"/>
    </source>
</evidence>
<feature type="compositionally biased region" description="Polar residues" evidence="3">
    <location>
        <begin position="846"/>
        <end position="861"/>
    </location>
</feature>
<dbReference type="EMBL" id="HE797111">
    <property type="protein sequence ID" value="CCM03347.1"/>
    <property type="molecule type" value="Genomic_DNA"/>
</dbReference>
<protein>
    <recommendedName>
        <fullName evidence="5">ABC transporter domain-containing protein</fullName>
    </recommendedName>
</protein>
<dbReference type="Gene3D" id="3.40.50.300">
    <property type="entry name" value="P-loop containing nucleotide triphosphate hydrolases"/>
    <property type="match status" value="1"/>
</dbReference>
<name>J4HXL2_9APHY</name>
<feature type="compositionally biased region" description="Polar residues" evidence="3">
    <location>
        <begin position="603"/>
        <end position="629"/>
    </location>
</feature>
<keyword evidence="4" id="KW-0472">Membrane</keyword>
<reference evidence="6 7" key="1">
    <citation type="journal article" date="2012" name="Appl. Environ. Microbiol.">
        <title>Short-read sequencing for genomic analysis of the brown rot fungus Fibroporia radiculosa.</title>
        <authorList>
            <person name="Tang J.D."/>
            <person name="Perkins A.D."/>
            <person name="Sonstegard T.S."/>
            <person name="Schroeder S.G."/>
            <person name="Burgess S.C."/>
            <person name="Diehl S.V."/>
        </authorList>
    </citation>
    <scope>NUCLEOTIDE SEQUENCE [LARGE SCALE GENOMIC DNA]</scope>
    <source>
        <strain evidence="6 7">TFFH 294</strain>
    </source>
</reference>
<dbReference type="Proteomes" id="UP000006352">
    <property type="component" value="Unassembled WGS sequence"/>
</dbReference>
<dbReference type="PANTHER" id="PTHR43158:SF2">
    <property type="entry name" value="SKFA PEPTIDE EXPORT ATP-BINDING PROTEIN SKFE"/>
    <property type="match status" value="1"/>
</dbReference>
<dbReference type="SUPFAM" id="SSF52540">
    <property type="entry name" value="P-loop containing nucleoside triphosphate hydrolases"/>
    <property type="match status" value="1"/>
</dbReference>
<dbReference type="InterPro" id="IPR003439">
    <property type="entry name" value="ABC_transporter-like_ATP-bd"/>
</dbReference>
<evidence type="ECO:0000256" key="4">
    <source>
        <dbReference type="SAM" id="Phobius"/>
    </source>
</evidence>
<feature type="region of interest" description="Disordered" evidence="3">
    <location>
        <begin position="593"/>
        <end position="636"/>
    </location>
</feature>
<dbReference type="InterPro" id="IPR027417">
    <property type="entry name" value="P-loop_NTPase"/>
</dbReference>
<keyword evidence="7" id="KW-1185">Reference proteome</keyword>
<feature type="region of interest" description="Disordered" evidence="3">
    <location>
        <begin position="839"/>
        <end position="899"/>
    </location>
</feature>